<dbReference type="SUPFAM" id="SSF52518">
    <property type="entry name" value="Thiamin diphosphate-binding fold (THDP-binding)"/>
    <property type="match status" value="1"/>
</dbReference>
<sequence length="204" mass="23547">DGYNPLAVADAIERKKKILLKGNGPVLLDTITYRISGHSPSDAFSYRTKEEIAAWQETDCIGGYEDYLKKNRIIISSKVDALKQEVTLRITKALRLAASLEISPRVKADFIESVMFSHRYKDRMEQRTPEVLIPKENNPRVKSLTHKYRFALDKNGKAYPKVKVFTYRDALFEAMLYRFMKIRLWWLMGKKIVIGVGPLPYTEA</sequence>
<gene>
    <name evidence="5" type="ORF">S01H4_19507</name>
</gene>
<keyword evidence="2" id="KW-0560">Oxidoreductase</keyword>
<accession>X1A9W0</accession>
<dbReference type="GO" id="GO:0004739">
    <property type="term" value="F:pyruvate dehydrogenase (acetyl-transferring) activity"/>
    <property type="evidence" value="ECO:0007669"/>
    <property type="project" value="TreeGrafter"/>
</dbReference>
<evidence type="ECO:0000256" key="1">
    <source>
        <dbReference type="ARBA" id="ARBA00001964"/>
    </source>
</evidence>
<reference evidence="5" key="1">
    <citation type="journal article" date="2014" name="Front. Microbiol.">
        <title>High frequency of phylogenetically diverse reductive dehalogenase-homologous genes in deep subseafloor sedimentary metagenomes.</title>
        <authorList>
            <person name="Kawai M."/>
            <person name="Futagami T."/>
            <person name="Toyoda A."/>
            <person name="Takaki Y."/>
            <person name="Nishi S."/>
            <person name="Hori S."/>
            <person name="Arai W."/>
            <person name="Tsubouchi T."/>
            <person name="Morono Y."/>
            <person name="Uchiyama I."/>
            <person name="Ito T."/>
            <person name="Fujiyama A."/>
            <person name="Inagaki F."/>
            <person name="Takami H."/>
        </authorList>
    </citation>
    <scope>NUCLEOTIDE SEQUENCE</scope>
    <source>
        <strain evidence="5">Expedition CK06-06</strain>
    </source>
</reference>
<dbReference type="InterPro" id="IPR001017">
    <property type="entry name" value="DH_E1"/>
</dbReference>
<comment type="caution">
    <text evidence="5">The sequence shown here is derived from an EMBL/GenBank/DDBJ whole genome shotgun (WGS) entry which is preliminary data.</text>
</comment>
<dbReference type="AlphaFoldDB" id="X1A9W0"/>
<dbReference type="Gene3D" id="3.40.50.970">
    <property type="match status" value="1"/>
</dbReference>
<evidence type="ECO:0000256" key="2">
    <source>
        <dbReference type="ARBA" id="ARBA00023002"/>
    </source>
</evidence>
<feature type="domain" description="Dehydrogenase E1 component" evidence="4">
    <location>
        <begin position="1"/>
        <end position="99"/>
    </location>
</feature>
<evidence type="ECO:0000256" key="3">
    <source>
        <dbReference type="ARBA" id="ARBA00023052"/>
    </source>
</evidence>
<dbReference type="PANTHER" id="PTHR11516">
    <property type="entry name" value="PYRUVATE DEHYDROGENASE E1 COMPONENT, ALPHA SUBUNIT BACTERIAL AND ORGANELLAR"/>
    <property type="match status" value="1"/>
</dbReference>
<feature type="non-terminal residue" evidence="5">
    <location>
        <position position="1"/>
    </location>
</feature>
<name>X1A9W0_9ZZZZ</name>
<dbReference type="GO" id="GO:0006086">
    <property type="term" value="P:pyruvate decarboxylation to acetyl-CoA"/>
    <property type="evidence" value="ECO:0007669"/>
    <property type="project" value="TreeGrafter"/>
</dbReference>
<protein>
    <recommendedName>
        <fullName evidence="4">Dehydrogenase E1 component domain-containing protein</fullName>
    </recommendedName>
</protein>
<evidence type="ECO:0000313" key="5">
    <source>
        <dbReference type="EMBL" id="GAG56941.1"/>
    </source>
</evidence>
<dbReference type="InterPro" id="IPR029061">
    <property type="entry name" value="THDP-binding"/>
</dbReference>
<dbReference type="InterPro" id="IPR050642">
    <property type="entry name" value="PDH_E1_Alpha_Subunit"/>
</dbReference>
<evidence type="ECO:0000259" key="4">
    <source>
        <dbReference type="Pfam" id="PF00676"/>
    </source>
</evidence>
<proteinExistence type="predicted"/>
<dbReference type="Pfam" id="PF00676">
    <property type="entry name" value="E1_dh"/>
    <property type="match status" value="1"/>
</dbReference>
<organism evidence="5">
    <name type="scientific">marine sediment metagenome</name>
    <dbReference type="NCBI Taxonomy" id="412755"/>
    <lineage>
        <taxon>unclassified sequences</taxon>
        <taxon>metagenomes</taxon>
        <taxon>ecological metagenomes</taxon>
    </lineage>
</organism>
<dbReference type="PANTHER" id="PTHR11516:SF60">
    <property type="entry name" value="PYRUVATE DEHYDROGENASE E1 COMPONENT SUBUNIT ALPHA"/>
    <property type="match status" value="1"/>
</dbReference>
<comment type="cofactor">
    <cofactor evidence="1">
        <name>thiamine diphosphate</name>
        <dbReference type="ChEBI" id="CHEBI:58937"/>
    </cofactor>
</comment>
<keyword evidence="3" id="KW-0786">Thiamine pyrophosphate</keyword>
<dbReference type="EMBL" id="BART01008706">
    <property type="protein sequence ID" value="GAG56941.1"/>
    <property type="molecule type" value="Genomic_DNA"/>
</dbReference>